<name>A0A9D1ULL0_9CORY</name>
<feature type="transmembrane region" description="Helical" evidence="1">
    <location>
        <begin position="167"/>
        <end position="193"/>
    </location>
</feature>
<evidence type="ECO:0000313" key="3">
    <source>
        <dbReference type="Proteomes" id="UP000824190"/>
    </source>
</evidence>
<feature type="transmembrane region" description="Helical" evidence="1">
    <location>
        <begin position="116"/>
        <end position="135"/>
    </location>
</feature>
<dbReference type="Proteomes" id="UP000824190">
    <property type="component" value="Unassembled WGS sequence"/>
</dbReference>
<feature type="transmembrane region" description="Helical" evidence="1">
    <location>
        <begin position="277"/>
        <end position="299"/>
    </location>
</feature>
<reference evidence="2" key="1">
    <citation type="journal article" date="2021" name="PeerJ">
        <title>Extensive microbial diversity within the chicken gut microbiome revealed by metagenomics and culture.</title>
        <authorList>
            <person name="Gilroy R."/>
            <person name="Ravi A."/>
            <person name="Getino M."/>
            <person name="Pursley I."/>
            <person name="Horton D.L."/>
            <person name="Alikhan N.F."/>
            <person name="Baker D."/>
            <person name="Gharbi K."/>
            <person name="Hall N."/>
            <person name="Watson M."/>
            <person name="Adriaenssens E.M."/>
            <person name="Foster-Nyarko E."/>
            <person name="Jarju S."/>
            <person name="Secka A."/>
            <person name="Antonio M."/>
            <person name="Oren A."/>
            <person name="Chaudhuri R.R."/>
            <person name="La Ragione R."/>
            <person name="Hildebrand F."/>
            <person name="Pallen M.J."/>
        </authorList>
    </citation>
    <scope>NUCLEOTIDE SEQUENCE</scope>
    <source>
        <strain evidence="2">CHK32-1732</strain>
    </source>
</reference>
<evidence type="ECO:0000313" key="2">
    <source>
        <dbReference type="EMBL" id="HIW91051.1"/>
    </source>
</evidence>
<feature type="transmembrane region" description="Helical" evidence="1">
    <location>
        <begin position="141"/>
        <end position="160"/>
    </location>
</feature>
<protein>
    <submittedName>
        <fullName evidence="2">Uncharacterized protein</fullName>
    </submittedName>
</protein>
<dbReference type="EMBL" id="DXGC01000049">
    <property type="protein sequence ID" value="HIW91051.1"/>
    <property type="molecule type" value="Genomic_DNA"/>
</dbReference>
<accession>A0A9D1ULL0</accession>
<sequence>MTRTSRVLLAVWCVVVTCVVFWPFAATLVRATVGIFSGSSGDALLLRDMSVPPTMALNDLATGQDGLPRAMPQDAVLAVLSPLIPPPVVVSIIMLACGVLGTCGAAILAHRFSSPTCSFVPFLAAGLTLWNPFVAERLLQGHWSVVAAGVLLPTIALVVGRGSGRSVLLVIPLLLVCALTPTGLILATVTALVACLMRPRGQRGVRAAALAVTAVVLSLPWAVTTLLNAGATATLSDAAGADMFAARAEPWVGTLGALAGLGGVWNAEAVPASREWLAPVSTLAGVLLALTAVVVAVLLARRGRLQGTPLVVLALVAVVVPAVMATSPGLAITGWAIENVPGAGLVRDAQKFVVLALPGLIVLLAQVPVLVGRLTDRTWVPQVSVLSLLVLVWAGVPALPRDVSEVTPVAMDDRYSTVVDQVDQWAEAPGNDDHPRTLLWPPGNYRMVADRPVLDPLLKMLPGSPVDPGYLIVDGELVDGDADTVRLLGDLASGEDSLAENDIDLVVVQDGGPEAATDTALEVLDRHELLWADDGWSIYTVQ</sequence>
<keyword evidence="1" id="KW-0812">Transmembrane</keyword>
<feature type="transmembrane region" description="Helical" evidence="1">
    <location>
        <begin position="352"/>
        <end position="372"/>
    </location>
</feature>
<reference evidence="2" key="2">
    <citation type="submission" date="2021-04" db="EMBL/GenBank/DDBJ databases">
        <authorList>
            <person name="Gilroy R."/>
        </authorList>
    </citation>
    <scope>NUCLEOTIDE SEQUENCE</scope>
    <source>
        <strain evidence="2">CHK32-1732</strain>
    </source>
</reference>
<feature type="transmembrane region" description="Helical" evidence="1">
    <location>
        <begin position="248"/>
        <end position="265"/>
    </location>
</feature>
<comment type="caution">
    <text evidence="2">The sequence shown here is derived from an EMBL/GenBank/DDBJ whole genome shotgun (WGS) entry which is preliminary data.</text>
</comment>
<feature type="transmembrane region" description="Helical" evidence="1">
    <location>
        <begin position="88"/>
        <end position="109"/>
    </location>
</feature>
<feature type="transmembrane region" description="Helical" evidence="1">
    <location>
        <begin position="205"/>
        <end position="227"/>
    </location>
</feature>
<keyword evidence="1" id="KW-1133">Transmembrane helix</keyword>
<keyword evidence="1" id="KW-0472">Membrane</keyword>
<gene>
    <name evidence="2" type="ORF">H9870_05240</name>
</gene>
<feature type="transmembrane region" description="Helical" evidence="1">
    <location>
        <begin position="311"/>
        <end position="332"/>
    </location>
</feature>
<proteinExistence type="predicted"/>
<organism evidence="2 3">
    <name type="scientific">Candidatus Corynebacterium avicola</name>
    <dbReference type="NCBI Taxonomy" id="2838527"/>
    <lineage>
        <taxon>Bacteria</taxon>
        <taxon>Bacillati</taxon>
        <taxon>Actinomycetota</taxon>
        <taxon>Actinomycetes</taxon>
        <taxon>Mycobacteriales</taxon>
        <taxon>Corynebacteriaceae</taxon>
        <taxon>Corynebacterium</taxon>
    </lineage>
</organism>
<dbReference type="AlphaFoldDB" id="A0A9D1ULL0"/>
<evidence type="ECO:0000256" key="1">
    <source>
        <dbReference type="SAM" id="Phobius"/>
    </source>
</evidence>